<dbReference type="Proteomes" id="UP000306602">
    <property type="component" value="Unassembled WGS sequence"/>
</dbReference>
<protein>
    <submittedName>
        <fullName evidence="2">Uncharacterized protein</fullName>
    </submittedName>
</protein>
<proteinExistence type="predicted"/>
<feature type="transmembrane region" description="Helical" evidence="1">
    <location>
        <begin position="81"/>
        <end position="102"/>
    </location>
</feature>
<reference evidence="2 3" key="1">
    <citation type="submission" date="2019-04" db="EMBL/GenBank/DDBJ databases">
        <title>Shimia ponticola sp. nov., isolated from seawater.</title>
        <authorList>
            <person name="Kim Y.-O."/>
            <person name="Yoon J.-H."/>
        </authorList>
    </citation>
    <scope>NUCLEOTIDE SEQUENCE [LARGE SCALE GENOMIC DNA]</scope>
    <source>
        <strain evidence="2 3">MYP11</strain>
    </source>
</reference>
<keyword evidence="3" id="KW-1185">Reference proteome</keyword>
<feature type="transmembrane region" description="Helical" evidence="1">
    <location>
        <begin position="31"/>
        <end position="49"/>
    </location>
</feature>
<sequence length="111" mass="11865">MGVEFLLYLAAPCVVAFLVSFLCQSRLARRILRWGAAVFLTCFVVAAMIEGACSGGSLLKGLGKCSPAWVHDLGRALETPLVLSVIAYPFVGPALLLAASLLEMVQIKARR</sequence>
<evidence type="ECO:0000313" key="3">
    <source>
        <dbReference type="Proteomes" id="UP000306602"/>
    </source>
</evidence>
<name>A0A4S4NC92_9RHOB</name>
<gene>
    <name evidence="2" type="ORF">E4Z66_11175</name>
</gene>
<organism evidence="2 3">
    <name type="scientific">Aliishimia ponticola</name>
    <dbReference type="NCBI Taxonomy" id="2499833"/>
    <lineage>
        <taxon>Bacteria</taxon>
        <taxon>Pseudomonadati</taxon>
        <taxon>Pseudomonadota</taxon>
        <taxon>Alphaproteobacteria</taxon>
        <taxon>Rhodobacterales</taxon>
        <taxon>Paracoccaceae</taxon>
        <taxon>Aliishimia</taxon>
    </lineage>
</organism>
<dbReference type="AlphaFoldDB" id="A0A4S4NC92"/>
<evidence type="ECO:0000256" key="1">
    <source>
        <dbReference type="SAM" id="Phobius"/>
    </source>
</evidence>
<keyword evidence="1" id="KW-0472">Membrane</keyword>
<accession>A0A4S4NC92</accession>
<comment type="caution">
    <text evidence="2">The sequence shown here is derived from an EMBL/GenBank/DDBJ whole genome shotgun (WGS) entry which is preliminary data.</text>
</comment>
<evidence type="ECO:0000313" key="2">
    <source>
        <dbReference type="EMBL" id="THH35651.1"/>
    </source>
</evidence>
<keyword evidence="1" id="KW-0812">Transmembrane</keyword>
<dbReference type="RefSeq" id="WP_136463120.1">
    <property type="nucleotide sequence ID" value="NZ_SRKY01000003.1"/>
</dbReference>
<feature type="transmembrane region" description="Helical" evidence="1">
    <location>
        <begin position="6"/>
        <end position="24"/>
    </location>
</feature>
<dbReference type="EMBL" id="SRKY01000003">
    <property type="protein sequence ID" value="THH35651.1"/>
    <property type="molecule type" value="Genomic_DNA"/>
</dbReference>
<keyword evidence="1" id="KW-1133">Transmembrane helix</keyword>